<dbReference type="OrthoDB" id="4505556at2759"/>
<name>A0A9P5DW86_9HYPO</name>
<comment type="caution">
    <text evidence="2">The sequence shown here is derived from an EMBL/GenBank/DDBJ whole genome shotgun (WGS) entry which is preliminary data.</text>
</comment>
<dbReference type="Proteomes" id="UP000730481">
    <property type="component" value="Unassembled WGS sequence"/>
</dbReference>
<dbReference type="EMBL" id="PVQB02000385">
    <property type="protein sequence ID" value="KAF4337765.1"/>
    <property type="molecule type" value="Genomic_DNA"/>
</dbReference>
<dbReference type="InterPro" id="IPR032675">
    <property type="entry name" value="LRR_dom_sf"/>
</dbReference>
<keyword evidence="3" id="KW-1185">Reference proteome</keyword>
<reference evidence="2" key="2">
    <citation type="submission" date="2020-02" db="EMBL/GenBank/DDBJ databases">
        <title>Identification and distribution of gene clusters putatively required for synthesis of sphingolipid metabolism inhibitors in phylogenetically diverse species of the filamentous fungus Fusarium.</title>
        <authorList>
            <person name="Kim H.-S."/>
            <person name="Busman M."/>
            <person name="Brown D.W."/>
            <person name="Divon H."/>
            <person name="Uhlig S."/>
            <person name="Proctor R.H."/>
        </authorList>
    </citation>
    <scope>NUCLEOTIDE SEQUENCE</scope>
    <source>
        <strain evidence="2">NRRL 25174</strain>
    </source>
</reference>
<accession>A0A9P5DW86</accession>
<evidence type="ECO:0000313" key="3">
    <source>
        <dbReference type="Proteomes" id="UP000730481"/>
    </source>
</evidence>
<evidence type="ECO:0000313" key="2">
    <source>
        <dbReference type="EMBL" id="KAF4337765.1"/>
    </source>
</evidence>
<reference evidence="2" key="1">
    <citation type="journal article" date="2017" name="Mycologia">
        <title>Fusarium algeriense, sp. nov., a novel toxigenic crown rot pathogen of durum wheat from Algeria is nested in the Fusarium burgessii species complex.</title>
        <authorList>
            <person name="Laraba I."/>
            <person name="Keddad A."/>
            <person name="Boureghda H."/>
            <person name="Abdallah N."/>
            <person name="Vaughan M.M."/>
            <person name="Proctor R.H."/>
            <person name="Busman M."/>
            <person name="O'Donnell K."/>
        </authorList>
    </citation>
    <scope>NUCLEOTIDE SEQUENCE</scope>
    <source>
        <strain evidence="2">NRRL 25174</strain>
    </source>
</reference>
<dbReference type="SUPFAM" id="SSF52047">
    <property type="entry name" value="RNI-like"/>
    <property type="match status" value="1"/>
</dbReference>
<feature type="compositionally biased region" description="Acidic residues" evidence="1">
    <location>
        <begin position="501"/>
        <end position="537"/>
    </location>
</feature>
<organism evidence="2 3">
    <name type="scientific">Fusarium beomiforme</name>
    <dbReference type="NCBI Taxonomy" id="44412"/>
    <lineage>
        <taxon>Eukaryota</taxon>
        <taxon>Fungi</taxon>
        <taxon>Dikarya</taxon>
        <taxon>Ascomycota</taxon>
        <taxon>Pezizomycotina</taxon>
        <taxon>Sordariomycetes</taxon>
        <taxon>Hypocreomycetidae</taxon>
        <taxon>Hypocreales</taxon>
        <taxon>Nectriaceae</taxon>
        <taxon>Fusarium</taxon>
        <taxon>Fusarium burgessii species complex</taxon>
    </lineage>
</organism>
<sequence>MPSLERLPPEILQEIVSYLHDGYERHRFGGYEPPLGQHEITGINRRSYLTSLRAVNRLFCQIITPILFQHAIIYSGSVVTKWGITAVTSNGITGAARLVQLSKNPSLRKIVRRLEICLKVRSPNNFADYKPAVEEKDKDLEYLARLGTVIHSALPRFSNLKVLKLNFEDIPYNYRRDFDEPAQRRCSWVQDTQNLFESLSTAIYRSGLENLEELDLSLPLAYDFGHFLDDDEYGGPYSAKTFFKKLKRLSVHYGHCTEDGEGLEFRYEQSNGEFDKYVRQLLPLATNLDTLKVKGSDTLMLDSSALEPFNLELVDLQSLSITGEALTALFQRCTALREVVLMGVYLESGTWEEILTALSKTTITAFYIETCGYQKEHDPIQYVPTNRSDQANGDDSYIETIRTEDIDACELVFASVHENMRKIYGSKYDQAAVERKWKTQHDDIVRKTASLGEFFRRFMAEMSDEDDEDSDMDSDEMDSFLHTDLGGDLLQLAFGGISGDFSDEDEDGDEDEDDSDNDSDDDASDVDSSDSESSDHE</sequence>
<feature type="region of interest" description="Disordered" evidence="1">
    <location>
        <begin position="494"/>
        <end position="537"/>
    </location>
</feature>
<proteinExistence type="predicted"/>
<dbReference type="AlphaFoldDB" id="A0A9P5DW86"/>
<gene>
    <name evidence="2" type="ORF">FBEOM_8362</name>
</gene>
<evidence type="ECO:0000256" key="1">
    <source>
        <dbReference type="SAM" id="MobiDB-lite"/>
    </source>
</evidence>
<dbReference type="Gene3D" id="3.80.10.10">
    <property type="entry name" value="Ribonuclease Inhibitor"/>
    <property type="match status" value="1"/>
</dbReference>
<protein>
    <submittedName>
        <fullName evidence="2">Uncharacterized protein</fullName>
    </submittedName>
</protein>